<proteinExistence type="predicted"/>
<dbReference type="EMBL" id="SRLO01000751">
    <property type="protein sequence ID" value="TNN47239.1"/>
    <property type="molecule type" value="Genomic_DNA"/>
</dbReference>
<evidence type="ECO:0000313" key="2">
    <source>
        <dbReference type="Proteomes" id="UP000314294"/>
    </source>
</evidence>
<organism evidence="1 2">
    <name type="scientific">Liparis tanakae</name>
    <name type="common">Tanaka's snailfish</name>
    <dbReference type="NCBI Taxonomy" id="230148"/>
    <lineage>
        <taxon>Eukaryota</taxon>
        <taxon>Metazoa</taxon>
        <taxon>Chordata</taxon>
        <taxon>Craniata</taxon>
        <taxon>Vertebrata</taxon>
        <taxon>Euteleostomi</taxon>
        <taxon>Actinopterygii</taxon>
        <taxon>Neopterygii</taxon>
        <taxon>Teleostei</taxon>
        <taxon>Neoteleostei</taxon>
        <taxon>Acanthomorphata</taxon>
        <taxon>Eupercaria</taxon>
        <taxon>Perciformes</taxon>
        <taxon>Cottioidei</taxon>
        <taxon>Cottales</taxon>
        <taxon>Liparidae</taxon>
        <taxon>Liparis</taxon>
    </lineage>
</organism>
<gene>
    <name evidence="1" type="ORF">EYF80_042547</name>
</gene>
<dbReference type="Proteomes" id="UP000314294">
    <property type="component" value="Unassembled WGS sequence"/>
</dbReference>
<comment type="caution">
    <text evidence="1">The sequence shown here is derived from an EMBL/GenBank/DDBJ whole genome shotgun (WGS) entry which is preliminary data.</text>
</comment>
<sequence>MNRAASAPGAFEVPKKCGPNTTTDTQVTTNSTQKVTASSCTQNSVFLLRCETSSSPARPGASPYGPHGAASGCICCTRRLTVGRMMKRASLPSPSRESTTLWVTVARRAAMSTGRRKATGGSLARMRELQGKERASPVSRGVRWRHRGQGMAGVLPGSRGSLGQSWILWRHSVQNTWRQSSIRGHLLYWLYSW</sequence>
<name>A0A4Z2G143_9TELE</name>
<dbReference type="AlphaFoldDB" id="A0A4Z2G143"/>
<accession>A0A4Z2G143</accession>
<keyword evidence="2" id="KW-1185">Reference proteome</keyword>
<evidence type="ECO:0000313" key="1">
    <source>
        <dbReference type="EMBL" id="TNN47239.1"/>
    </source>
</evidence>
<protein>
    <submittedName>
        <fullName evidence="1">Uncharacterized protein</fullName>
    </submittedName>
</protein>
<reference evidence="1 2" key="1">
    <citation type="submission" date="2019-03" db="EMBL/GenBank/DDBJ databases">
        <title>First draft genome of Liparis tanakae, snailfish: a comprehensive survey of snailfish specific genes.</title>
        <authorList>
            <person name="Kim W."/>
            <person name="Song I."/>
            <person name="Jeong J.-H."/>
            <person name="Kim D."/>
            <person name="Kim S."/>
            <person name="Ryu S."/>
            <person name="Song J.Y."/>
            <person name="Lee S.K."/>
        </authorList>
    </citation>
    <scope>NUCLEOTIDE SEQUENCE [LARGE SCALE GENOMIC DNA]</scope>
    <source>
        <tissue evidence="1">Muscle</tissue>
    </source>
</reference>